<gene>
    <name evidence="1" type="ORF">EVAR_61996_1</name>
</gene>
<keyword evidence="2" id="KW-1185">Reference proteome</keyword>
<dbReference type="EMBL" id="BGZK01001210">
    <property type="protein sequence ID" value="GBP74509.1"/>
    <property type="molecule type" value="Genomic_DNA"/>
</dbReference>
<dbReference type="Proteomes" id="UP000299102">
    <property type="component" value="Unassembled WGS sequence"/>
</dbReference>
<dbReference type="AlphaFoldDB" id="A0A4C1YIQ2"/>
<accession>A0A4C1YIQ2</accession>
<organism evidence="1 2">
    <name type="scientific">Eumeta variegata</name>
    <name type="common">Bagworm moth</name>
    <name type="synonym">Eumeta japonica</name>
    <dbReference type="NCBI Taxonomy" id="151549"/>
    <lineage>
        <taxon>Eukaryota</taxon>
        <taxon>Metazoa</taxon>
        <taxon>Ecdysozoa</taxon>
        <taxon>Arthropoda</taxon>
        <taxon>Hexapoda</taxon>
        <taxon>Insecta</taxon>
        <taxon>Pterygota</taxon>
        <taxon>Neoptera</taxon>
        <taxon>Endopterygota</taxon>
        <taxon>Lepidoptera</taxon>
        <taxon>Glossata</taxon>
        <taxon>Ditrysia</taxon>
        <taxon>Tineoidea</taxon>
        <taxon>Psychidae</taxon>
        <taxon>Oiketicinae</taxon>
        <taxon>Eumeta</taxon>
    </lineage>
</organism>
<sequence length="214" mass="23534">MRVSRLRQKPPPKSVLTFCMNTSNVFVNLWQPSKAGLVTTLQFPFEPESIHGAKAFPPASELPIRDLQNKIHYYEVLMIAAESGRPPPEHSSLSPALLPANSAEPLRRGKASSVVNSNFDAKLEGLKARYARTYACPLSPRKARVLDASCKENLSNKLAKSSHGGTAVLGYSAELHPQRRRSVADNNGCTLRQTLAAAYLLKAEITPRCPWKCI</sequence>
<name>A0A4C1YIQ2_EUMVA</name>
<reference evidence="1 2" key="1">
    <citation type="journal article" date="2019" name="Commun. Biol.">
        <title>The bagworm genome reveals a unique fibroin gene that provides high tensile strength.</title>
        <authorList>
            <person name="Kono N."/>
            <person name="Nakamura H."/>
            <person name="Ohtoshi R."/>
            <person name="Tomita M."/>
            <person name="Numata K."/>
            <person name="Arakawa K."/>
        </authorList>
    </citation>
    <scope>NUCLEOTIDE SEQUENCE [LARGE SCALE GENOMIC DNA]</scope>
</reference>
<evidence type="ECO:0000313" key="2">
    <source>
        <dbReference type="Proteomes" id="UP000299102"/>
    </source>
</evidence>
<comment type="caution">
    <text evidence="1">The sequence shown here is derived from an EMBL/GenBank/DDBJ whole genome shotgun (WGS) entry which is preliminary data.</text>
</comment>
<evidence type="ECO:0000313" key="1">
    <source>
        <dbReference type="EMBL" id="GBP74509.1"/>
    </source>
</evidence>
<protein>
    <submittedName>
        <fullName evidence="1">Uncharacterized protein</fullName>
    </submittedName>
</protein>
<proteinExistence type="predicted"/>